<dbReference type="Gene3D" id="3.30.560.10">
    <property type="entry name" value="Glucose Oxidase, domain 3"/>
    <property type="match status" value="1"/>
</dbReference>
<evidence type="ECO:0000256" key="4">
    <source>
        <dbReference type="ARBA" id="ARBA00022827"/>
    </source>
</evidence>
<feature type="domain" description="Glucose-methanol-choline oxidoreductase N-terminal" evidence="7">
    <location>
        <begin position="253"/>
        <end position="267"/>
    </location>
</feature>
<sequence>MQNFDYIIAGAGSAGCVLASRLSQDPNVRVCLLEAGGNDKSPFIQVPTGVIAIMPTKLHNWAFDTTAQKGLNGRLGYQPRGKALGGSSSINAMMYARGHKSDYDHWQSLGNEGWSYKDCLPYFKKSENHEFINDEYHGQGGPLNVAKLIEPSNLVDCFIAGCESIGVPHNPDINGAEQFGVMQTHVTQKNGERCSAAKAYLTPHLSRSNLSVITGATSSKVLLKGKKAVGMEYIHKGETKQLFANLEVILSAGAFGSPQLLQLSGIGNSDALSDHGIACQHELPGVGENLQDHIDLVSSYRCDSKLDAFGFTPRGIARITKALPQWFLKRRGKLTSNFAEGIAFVKSDVDMAVPDLEFVFVVGIVDDHARHLHLSHGYSNHVTLLRPKSRGSVKLASADPFAAMSIDPNFFDSEEDMELMIKAWKLQHKMLNSEAFEGIRGQQLYPVDPNDERAIIEDIRNRADTQYHPVGTCKMGPSSDPMAVVDNELCVHGLQGLRVVDASIMPSLVGGNTNAPTIMIAEKIAALIIKQRKALKRVS</sequence>
<dbReference type="GO" id="GO:0016614">
    <property type="term" value="F:oxidoreductase activity, acting on CH-OH group of donors"/>
    <property type="evidence" value="ECO:0007669"/>
    <property type="project" value="InterPro"/>
</dbReference>
<feature type="domain" description="Glucose-methanol-choline oxidoreductase N-terminal" evidence="6">
    <location>
        <begin position="81"/>
        <end position="104"/>
    </location>
</feature>
<gene>
    <name evidence="8" type="ORF">DBZ36_12330</name>
</gene>
<evidence type="ECO:0000256" key="1">
    <source>
        <dbReference type="ARBA" id="ARBA00001974"/>
    </source>
</evidence>
<dbReference type="PANTHER" id="PTHR11552">
    <property type="entry name" value="GLUCOSE-METHANOL-CHOLINE GMC OXIDOREDUCTASE"/>
    <property type="match status" value="1"/>
</dbReference>
<evidence type="ECO:0000313" key="9">
    <source>
        <dbReference type="Proteomes" id="UP000286482"/>
    </source>
</evidence>
<keyword evidence="4 5" id="KW-0274">FAD</keyword>
<organism evidence="8 9">
    <name type="scientific">Alginatibacterium sediminis</name>
    <dbReference type="NCBI Taxonomy" id="2164068"/>
    <lineage>
        <taxon>Bacteria</taxon>
        <taxon>Pseudomonadati</taxon>
        <taxon>Pseudomonadota</taxon>
        <taxon>Gammaproteobacteria</taxon>
        <taxon>Alteromonadales</taxon>
        <taxon>Alteromonadaceae</taxon>
        <taxon>Alginatibacterium</taxon>
    </lineage>
</organism>
<evidence type="ECO:0000256" key="5">
    <source>
        <dbReference type="RuleBase" id="RU003968"/>
    </source>
</evidence>
<dbReference type="AlphaFoldDB" id="A0A420EBJ1"/>
<dbReference type="InterPro" id="IPR000172">
    <property type="entry name" value="GMC_OxRdtase_N"/>
</dbReference>
<dbReference type="InterPro" id="IPR012132">
    <property type="entry name" value="GMC_OxRdtase"/>
</dbReference>
<evidence type="ECO:0000259" key="7">
    <source>
        <dbReference type="PROSITE" id="PS00624"/>
    </source>
</evidence>
<keyword evidence="3 5" id="KW-0285">Flavoprotein</keyword>
<dbReference type="PROSITE" id="PS00624">
    <property type="entry name" value="GMC_OXRED_2"/>
    <property type="match status" value="1"/>
</dbReference>
<dbReference type="Pfam" id="PF00732">
    <property type="entry name" value="GMC_oxred_N"/>
    <property type="match status" value="1"/>
</dbReference>
<comment type="cofactor">
    <cofactor evidence="1">
        <name>FAD</name>
        <dbReference type="ChEBI" id="CHEBI:57692"/>
    </cofactor>
</comment>
<comment type="caution">
    <text evidence="8">The sequence shown here is derived from an EMBL/GenBank/DDBJ whole genome shotgun (WGS) entry which is preliminary data.</text>
</comment>
<dbReference type="Proteomes" id="UP000286482">
    <property type="component" value="Unassembled WGS sequence"/>
</dbReference>
<dbReference type="OrthoDB" id="9785276at2"/>
<accession>A0A420EBJ1</accession>
<evidence type="ECO:0000259" key="6">
    <source>
        <dbReference type="PROSITE" id="PS00623"/>
    </source>
</evidence>
<dbReference type="PROSITE" id="PS00623">
    <property type="entry name" value="GMC_OXRED_1"/>
    <property type="match status" value="1"/>
</dbReference>
<dbReference type="PIRSF" id="PIRSF000137">
    <property type="entry name" value="Alcohol_oxidase"/>
    <property type="match status" value="1"/>
</dbReference>
<dbReference type="SUPFAM" id="SSF54373">
    <property type="entry name" value="FAD-linked reductases, C-terminal domain"/>
    <property type="match status" value="1"/>
</dbReference>
<name>A0A420EBJ1_9ALTE</name>
<dbReference type="Pfam" id="PF05199">
    <property type="entry name" value="GMC_oxred_C"/>
    <property type="match status" value="1"/>
</dbReference>
<reference evidence="8 9" key="1">
    <citation type="submission" date="2018-09" db="EMBL/GenBank/DDBJ databases">
        <authorList>
            <person name="Wang Z."/>
        </authorList>
    </citation>
    <scope>NUCLEOTIDE SEQUENCE [LARGE SCALE GENOMIC DNA]</scope>
    <source>
        <strain evidence="8 9">ALS 81</strain>
    </source>
</reference>
<dbReference type="InterPro" id="IPR007867">
    <property type="entry name" value="GMC_OxRtase_C"/>
</dbReference>
<dbReference type="PANTHER" id="PTHR11552:SF147">
    <property type="entry name" value="CHOLINE DEHYDROGENASE, MITOCHONDRIAL"/>
    <property type="match status" value="1"/>
</dbReference>
<dbReference type="SUPFAM" id="SSF51905">
    <property type="entry name" value="FAD/NAD(P)-binding domain"/>
    <property type="match status" value="1"/>
</dbReference>
<dbReference type="InterPro" id="IPR036188">
    <property type="entry name" value="FAD/NAD-bd_sf"/>
</dbReference>
<keyword evidence="9" id="KW-1185">Reference proteome</keyword>
<dbReference type="GO" id="GO:0050660">
    <property type="term" value="F:flavin adenine dinucleotide binding"/>
    <property type="evidence" value="ECO:0007669"/>
    <property type="project" value="InterPro"/>
</dbReference>
<comment type="similarity">
    <text evidence="2 5">Belongs to the GMC oxidoreductase family.</text>
</comment>
<protein>
    <submittedName>
        <fullName evidence="8">Glucose-methanol-choline oxidoreductase</fullName>
    </submittedName>
</protein>
<dbReference type="EMBL" id="RAQO01000006">
    <property type="protein sequence ID" value="RKF18024.1"/>
    <property type="molecule type" value="Genomic_DNA"/>
</dbReference>
<evidence type="ECO:0000313" key="8">
    <source>
        <dbReference type="EMBL" id="RKF18024.1"/>
    </source>
</evidence>
<evidence type="ECO:0000256" key="2">
    <source>
        <dbReference type="ARBA" id="ARBA00010790"/>
    </source>
</evidence>
<dbReference type="Gene3D" id="3.50.50.60">
    <property type="entry name" value="FAD/NAD(P)-binding domain"/>
    <property type="match status" value="1"/>
</dbReference>
<proteinExistence type="inferred from homology"/>
<evidence type="ECO:0000256" key="3">
    <source>
        <dbReference type="ARBA" id="ARBA00022630"/>
    </source>
</evidence>
<dbReference type="RefSeq" id="WP_120355250.1">
    <property type="nucleotide sequence ID" value="NZ_RAQO01000006.1"/>
</dbReference>